<keyword evidence="7" id="KW-1185">Reference proteome</keyword>
<reference evidence="8" key="1">
    <citation type="submission" date="2025-08" db="UniProtKB">
        <authorList>
            <consortium name="RefSeq"/>
        </authorList>
    </citation>
    <scope>IDENTIFICATION</scope>
</reference>
<dbReference type="CTD" id="55006"/>
<evidence type="ECO:0000256" key="4">
    <source>
        <dbReference type="ARBA" id="ARBA00022691"/>
    </source>
</evidence>
<evidence type="ECO:0000256" key="2">
    <source>
        <dbReference type="ARBA" id="ARBA00022603"/>
    </source>
</evidence>
<evidence type="ECO:0000256" key="5">
    <source>
        <dbReference type="ARBA" id="ARBA00022694"/>
    </source>
</evidence>
<keyword evidence="5" id="KW-0819">tRNA processing</keyword>
<dbReference type="InterPro" id="IPR014816">
    <property type="entry name" value="tRNA_MeTrfase_Gcd14"/>
</dbReference>
<name>A0A8B6ZPQ9_ORYAF</name>
<keyword evidence="3" id="KW-0808">Transferase</keyword>
<evidence type="ECO:0000313" key="7">
    <source>
        <dbReference type="Proteomes" id="UP000694850"/>
    </source>
</evidence>
<evidence type="ECO:0000256" key="6">
    <source>
        <dbReference type="ARBA" id="ARBA00048481"/>
    </source>
</evidence>
<dbReference type="PANTHER" id="PTHR12133">
    <property type="entry name" value="TRNA (ADENINE(58)-N(1))-METHYLTRANSFERASE"/>
    <property type="match status" value="1"/>
</dbReference>
<dbReference type="GeneID" id="103195350"/>
<dbReference type="Gene3D" id="3.40.50.150">
    <property type="entry name" value="Vaccinia Virus protein VP39"/>
    <property type="match status" value="1"/>
</dbReference>
<dbReference type="Proteomes" id="UP000694850">
    <property type="component" value="Unplaced"/>
</dbReference>
<dbReference type="GO" id="GO:0005739">
    <property type="term" value="C:mitochondrion"/>
    <property type="evidence" value="ECO:0007669"/>
    <property type="project" value="TreeGrafter"/>
</dbReference>
<accession>A0A8B6ZPQ9</accession>
<dbReference type="PROSITE" id="PS51620">
    <property type="entry name" value="SAM_TRM61"/>
    <property type="match status" value="1"/>
</dbReference>
<sequence length="535" mass="59979">MLRSAGKGVQLACLTLRADSVAELLPPLGRVPRLLGWALRLSRTWEEGLRPSLRHLRATVPALGTMLRAGRRCPVLLRLQRLRKRWKLGPCSIVGGIWLEPFGGARSLYFETLPRDARDEEGGHKVVRMKAQCAQSPALSPRPGIGMRCLSSLQSIRLLAHREVSRPREREDSNGDQDQSQLTLDLSATEVEEFPASSSCSTSREGPFRAGELILAETGKREIQFKKLFRLSNTGHLNSNWGLVRFNEIVGKFPGQMMKSSSGKQFLLRRPALEDYVLLMKRGPAISYPKDMNMMLLMMNINPGDTVLEVGSGSGGMSLFLSKAVGSKGRVISFEIRKDHHDLAKKNYRQWRDSWKISHVEEWPDNVDFIHKDISGATGDDMKSSTFDAVALDMLNPQVALPILYPNLKQGGICAVYLANITQVIELLDGIHTCELALSCEKISEVIVRDWLVCLAKQKNGILSPKVEPKINTDLRVHSQKKTGVESELFQEDDHEESHSDFVYGSFPYIARPIHWQAGHTAFLVKLRKFKPQVN</sequence>
<dbReference type="InterPro" id="IPR049470">
    <property type="entry name" value="TRM61_C"/>
</dbReference>
<dbReference type="Pfam" id="PF21985">
    <property type="entry name" value="TR61B_FKBP-like"/>
    <property type="match status" value="1"/>
</dbReference>
<organism evidence="7 8">
    <name type="scientific">Orycteropus afer afer</name>
    <dbReference type="NCBI Taxonomy" id="1230840"/>
    <lineage>
        <taxon>Eukaryota</taxon>
        <taxon>Metazoa</taxon>
        <taxon>Chordata</taxon>
        <taxon>Craniata</taxon>
        <taxon>Vertebrata</taxon>
        <taxon>Euteleostomi</taxon>
        <taxon>Mammalia</taxon>
        <taxon>Eutheria</taxon>
        <taxon>Afrotheria</taxon>
        <taxon>Tubulidentata</taxon>
        <taxon>Orycteropodidae</taxon>
        <taxon>Orycteropus</taxon>
    </lineage>
</organism>
<dbReference type="GO" id="GO:0030488">
    <property type="term" value="P:tRNA methylation"/>
    <property type="evidence" value="ECO:0007669"/>
    <property type="project" value="InterPro"/>
</dbReference>
<proteinExistence type="predicted"/>
<dbReference type="FunFam" id="3.40.50.150:FF:000181">
    <property type="entry name" value="tRNA (Adenine(58)-N(1))-methyltransferase, mitochondrial isoform X4"/>
    <property type="match status" value="1"/>
</dbReference>
<evidence type="ECO:0000313" key="8">
    <source>
        <dbReference type="RefSeq" id="XP_007937087.2"/>
    </source>
</evidence>
<dbReference type="EC" id="2.1.1.220" evidence="1"/>
<dbReference type="SUPFAM" id="SSF53335">
    <property type="entry name" value="S-adenosyl-L-methionine-dependent methyltransferases"/>
    <property type="match status" value="1"/>
</dbReference>
<dbReference type="RefSeq" id="XP_007937087.2">
    <property type="nucleotide sequence ID" value="XM_007938896.2"/>
</dbReference>
<gene>
    <name evidence="8" type="primary">TRMT61B</name>
</gene>
<dbReference type="Gene3D" id="3.10.330.20">
    <property type="match status" value="1"/>
</dbReference>
<evidence type="ECO:0000256" key="3">
    <source>
        <dbReference type="ARBA" id="ARBA00022679"/>
    </source>
</evidence>
<dbReference type="Pfam" id="PF08704">
    <property type="entry name" value="GCD14"/>
    <property type="match status" value="1"/>
</dbReference>
<dbReference type="CDD" id="cd02440">
    <property type="entry name" value="AdoMet_MTases"/>
    <property type="match status" value="1"/>
</dbReference>
<dbReference type="InterPro" id="IPR029063">
    <property type="entry name" value="SAM-dependent_MTases_sf"/>
</dbReference>
<dbReference type="FunFam" id="3.10.330.20:FF:000003">
    <property type="entry name" value="tRNA (Adenine(58)-N(1))-methyltransferase, mitochondrial isoform X1"/>
    <property type="match status" value="1"/>
</dbReference>
<dbReference type="GO" id="GO:0031515">
    <property type="term" value="C:tRNA (m1A) methyltransferase complex"/>
    <property type="evidence" value="ECO:0007669"/>
    <property type="project" value="InterPro"/>
</dbReference>
<dbReference type="InterPro" id="IPR054151">
    <property type="entry name" value="TR61B_FKBP-like"/>
</dbReference>
<evidence type="ECO:0000256" key="1">
    <source>
        <dbReference type="ARBA" id="ARBA00012796"/>
    </source>
</evidence>
<keyword evidence="2" id="KW-0489">Methyltransferase</keyword>
<dbReference type="PANTHER" id="PTHR12133:SF1">
    <property type="entry name" value="TRNA (ADENINE(58)-N(1))-METHYLTRANSFERASE, MITOCHONDRIAL"/>
    <property type="match status" value="1"/>
</dbReference>
<dbReference type="GO" id="GO:0160107">
    <property type="term" value="F:tRNA (adenine(58)-N1)-methyltransferase activity"/>
    <property type="evidence" value="ECO:0007669"/>
    <property type="project" value="UniProtKB-EC"/>
</dbReference>
<dbReference type="OrthoDB" id="5585464at2759"/>
<keyword evidence="4" id="KW-0949">S-adenosyl-L-methionine</keyword>
<comment type="catalytic activity">
    <reaction evidence="6">
        <text>an adenosine in mRNA + S-adenosyl-L-methionine = an N(1)-methyladenosine in mRNA + S-adenosyl-L-homocysteine + H(+)</text>
        <dbReference type="Rhea" id="RHEA:55392"/>
        <dbReference type="Rhea" id="RHEA-COMP:12414"/>
        <dbReference type="Rhea" id="RHEA-COMP:12415"/>
        <dbReference type="ChEBI" id="CHEBI:15378"/>
        <dbReference type="ChEBI" id="CHEBI:57856"/>
        <dbReference type="ChEBI" id="CHEBI:59789"/>
        <dbReference type="ChEBI" id="CHEBI:74411"/>
        <dbReference type="ChEBI" id="CHEBI:74491"/>
    </reaction>
</comment>
<protein>
    <recommendedName>
        <fullName evidence="1">tRNA (adenine(58)-N(1))-methyltransferase</fullName>
        <ecNumber evidence="1">2.1.1.220</ecNumber>
    </recommendedName>
</protein>
<dbReference type="AlphaFoldDB" id="A0A8B6ZPQ9"/>